<evidence type="ECO:0000313" key="3">
    <source>
        <dbReference type="Proteomes" id="UP000257039"/>
    </source>
</evidence>
<protein>
    <recommendedName>
        <fullName evidence="4">Lipoprotein</fullName>
    </recommendedName>
</protein>
<dbReference type="RefSeq" id="WP_027709782.1">
    <property type="nucleotide sequence ID" value="NZ_JAEVHG010000012.1"/>
</dbReference>
<dbReference type="EMBL" id="NDXW01000001">
    <property type="protein sequence ID" value="RDH43391.1"/>
    <property type="molecule type" value="Genomic_DNA"/>
</dbReference>
<feature type="chain" id="PRO_5020396137" description="Lipoprotein" evidence="1">
    <location>
        <begin position="23"/>
        <end position="162"/>
    </location>
</feature>
<comment type="caution">
    <text evidence="2">The sequence shown here is derived from an EMBL/GenBank/DDBJ whole genome shotgun (WGS) entry which is preliminary data.</text>
</comment>
<keyword evidence="3" id="KW-1185">Reference proteome</keyword>
<gene>
    <name evidence="2" type="ORF">B9G39_08040</name>
</gene>
<feature type="signal peptide" evidence="1">
    <location>
        <begin position="1"/>
        <end position="22"/>
    </location>
</feature>
<dbReference type="PROSITE" id="PS51257">
    <property type="entry name" value="PROKAR_LIPOPROTEIN"/>
    <property type="match status" value="1"/>
</dbReference>
<organism evidence="2 3">
    <name type="scientific">Zooshikella ganghwensis</name>
    <dbReference type="NCBI Taxonomy" id="202772"/>
    <lineage>
        <taxon>Bacteria</taxon>
        <taxon>Pseudomonadati</taxon>
        <taxon>Pseudomonadota</taxon>
        <taxon>Gammaproteobacteria</taxon>
        <taxon>Oceanospirillales</taxon>
        <taxon>Zooshikellaceae</taxon>
        <taxon>Zooshikella</taxon>
    </lineage>
</organism>
<proteinExistence type="predicted"/>
<evidence type="ECO:0000256" key="1">
    <source>
        <dbReference type="SAM" id="SignalP"/>
    </source>
</evidence>
<accession>A0A4V1IND9</accession>
<dbReference type="Proteomes" id="UP000257039">
    <property type="component" value="Unassembled WGS sequence"/>
</dbReference>
<reference evidence="2 3" key="1">
    <citation type="submission" date="2017-04" db="EMBL/GenBank/DDBJ databases">
        <title>Draft genome sequence of Zooshikella ganghwensis VG4 isolated from Red Sea sediments.</title>
        <authorList>
            <person name="Rehman Z."/>
            <person name="Alam I."/>
            <person name="Kamau A."/>
            <person name="Bajic V."/>
            <person name="Leiknes T."/>
        </authorList>
    </citation>
    <scope>NUCLEOTIDE SEQUENCE [LARGE SCALE GENOMIC DNA]</scope>
    <source>
        <strain evidence="2 3">VG4</strain>
    </source>
</reference>
<evidence type="ECO:0008006" key="4">
    <source>
        <dbReference type="Google" id="ProtNLM"/>
    </source>
</evidence>
<keyword evidence="1" id="KW-0732">Signal</keyword>
<sequence length="162" mass="18860">MKQNVFIALLLLASFMITSGCAQQPANKEQGFAQIQETYNQRALASLGKQYRELQQIPGHFQGGEWDPRVDEWMGEKHRIMQALHYQLKQKYSTVPEIRKLLGEPNWEVTKGHLFFNELNTDCKDDQVTQYDVFFWRGQVDFLYFGADGLNVLCLGWWHAGE</sequence>
<dbReference type="AlphaFoldDB" id="A0A4V1IND9"/>
<name>A0A4V1IND9_9GAMM</name>
<evidence type="ECO:0000313" key="2">
    <source>
        <dbReference type="EMBL" id="RDH43391.1"/>
    </source>
</evidence>